<sequence length="156" mass="17728">MNIYWSESRHARYEERDDVKDEDMAVNGVEESNVRDEIQVLHGLDKVMEGGAVVLTLKDQNILADGDLNEEVDMLENMEIGEQKCWDKAYKAAKKKMGINDDKFIDDPSSEKKILMQYDDLTADKARLTPTPLLPRSLSSFPYSAEGYKVIPQVIA</sequence>
<keyword evidence="3" id="KW-0539">Nucleus</keyword>
<dbReference type="EMBL" id="JADGMS010000003">
    <property type="protein sequence ID" value="KAF9686003.1"/>
    <property type="molecule type" value="Genomic_DNA"/>
</dbReference>
<protein>
    <submittedName>
        <fullName evidence="4">Uncharacterized protein</fullName>
    </submittedName>
</protein>
<evidence type="ECO:0000313" key="5">
    <source>
        <dbReference type="Proteomes" id="UP000657918"/>
    </source>
</evidence>
<dbReference type="OrthoDB" id="5583at2759"/>
<organism evidence="4 5">
    <name type="scientific">Salix dunnii</name>
    <dbReference type="NCBI Taxonomy" id="1413687"/>
    <lineage>
        <taxon>Eukaryota</taxon>
        <taxon>Viridiplantae</taxon>
        <taxon>Streptophyta</taxon>
        <taxon>Embryophyta</taxon>
        <taxon>Tracheophyta</taxon>
        <taxon>Spermatophyta</taxon>
        <taxon>Magnoliopsida</taxon>
        <taxon>eudicotyledons</taxon>
        <taxon>Gunneridae</taxon>
        <taxon>Pentapetalae</taxon>
        <taxon>rosids</taxon>
        <taxon>fabids</taxon>
        <taxon>Malpighiales</taxon>
        <taxon>Salicaceae</taxon>
        <taxon>Saliceae</taxon>
        <taxon>Salix</taxon>
    </lineage>
</organism>
<comment type="caution">
    <text evidence="4">The sequence shown here is derived from an EMBL/GenBank/DDBJ whole genome shotgun (WGS) entry which is preliminary data.</text>
</comment>
<evidence type="ECO:0000256" key="1">
    <source>
        <dbReference type="ARBA" id="ARBA00004123"/>
    </source>
</evidence>
<evidence type="ECO:0000256" key="3">
    <source>
        <dbReference type="ARBA" id="ARBA00023242"/>
    </source>
</evidence>
<dbReference type="InterPro" id="IPR005011">
    <property type="entry name" value="SNU66/SART1"/>
</dbReference>
<proteinExistence type="inferred from homology"/>
<dbReference type="AlphaFoldDB" id="A0A835N4B3"/>
<reference evidence="4 5" key="1">
    <citation type="submission" date="2020-10" db="EMBL/GenBank/DDBJ databases">
        <title>Plant Genome Project.</title>
        <authorList>
            <person name="Zhang R.-G."/>
        </authorList>
    </citation>
    <scope>NUCLEOTIDE SEQUENCE [LARGE SCALE GENOMIC DNA]</scope>
    <source>
        <strain evidence="4">FAFU-HL-1</strain>
        <tissue evidence="4">Leaf</tissue>
    </source>
</reference>
<comment type="subcellular location">
    <subcellularLocation>
        <location evidence="1">Nucleus</location>
    </subcellularLocation>
</comment>
<dbReference type="GO" id="GO:0000481">
    <property type="term" value="P:maturation of 5S rRNA"/>
    <property type="evidence" value="ECO:0007669"/>
    <property type="project" value="TreeGrafter"/>
</dbReference>
<dbReference type="GO" id="GO:0046540">
    <property type="term" value="C:U4/U6 x U5 tri-snRNP complex"/>
    <property type="evidence" value="ECO:0007669"/>
    <property type="project" value="TreeGrafter"/>
</dbReference>
<evidence type="ECO:0000256" key="2">
    <source>
        <dbReference type="ARBA" id="ARBA00006076"/>
    </source>
</evidence>
<dbReference type="Proteomes" id="UP000657918">
    <property type="component" value="Unassembled WGS sequence"/>
</dbReference>
<dbReference type="PANTHER" id="PTHR14152:SF5">
    <property type="entry name" value="U4_U6.U5 TRI-SNRNP-ASSOCIATED PROTEIN 1"/>
    <property type="match status" value="1"/>
</dbReference>
<comment type="similarity">
    <text evidence="2">Belongs to the SNU66/SART1 family.</text>
</comment>
<keyword evidence="5" id="KW-1185">Reference proteome</keyword>
<dbReference type="GO" id="GO:0045292">
    <property type="term" value="P:mRNA cis splicing, via spliceosome"/>
    <property type="evidence" value="ECO:0007669"/>
    <property type="project" value="TreeGrafter"/>
</dbReference>
<name>A0A835N4B3_9ROSI</name>
<dbReference type="Pfam" id="PF03343">
    <property type="entry name" value="SART-1"/>
    <property type="match status" value="1"/>
</dbReference>
<evidence type="ECO:0000313" key="4">
    <source>
        <dbReference type="EMBL" id="KAF9686003.1"/>
    </source>
</evidence>
<accession>A0A835N4B3</accession>
<gene>
    <name evidence="4" type="ORF">SADUNF_Sadunf03G0113300</name>
</gene>
<dbReference type="PANTHER" id="PTHR14152">
    <property type="entry name" value="SQUAMOUS CELL CARCINOMA ANTIGEN RECOGNISED BY CYTOTOXIC T LYMPHOCYTES"/>
    <property type="match status" value="1"/>
</dbReference>